<sequence length="40" mass="4642">MNELREVTMPEQSTVEKVSALDRLMYLENTIDELEKALDS</sequence>
<gene>
    <name evidence="1" type="ORF">LCGC14_2896830</name>
</gene>
<comment type="caution">
    <text evidence="1">The sequence shown here is derived from an EMBL/GenBank/DDBJ whole genome shotgun (WGS) entry which is preliminary data.</text>
</comment>
<proteinExistence type="predicted"/>
<accession>A0A0F8XVK5</accession>
<reference evidence="1" key="1">
    <citation type="journal article" date="2015" name="Nature">
        <title>Complex archaea that bridge the gap between prokaryotes and eukaryotes.</title>
        <authorList>
            <person name="Spang A."/>
            <person name="Saw J.H."/>
            <person name="Jorgensen S.L."/>
            <person name="Zaremba-Niedzwiedzka K."/>
            <person name="Martijn J."/>
            <person name="Lind A.E."/>
            <person name="van Eijk R."/>
            <person name="Schleper C."/>
            <person name="Guy L."/>
            <person name="Ettema T.J."/>
        </authorList>
    </citation>
    <scope>NUCLEOTIDE SEQUENCE</scope>
</reference>
<dbReference type="AlphaFoldDB" id="A0A0F8XVK5"/>
<name>A0A0F8XVK5_9ZZZZ</name>
<evidence type="ECO:0000313" key="1">
    <source>
        <dbReference type="EMBL" id="KKK73137.1"/>
    </source>
</evidence>
<feature type="non-terminal residue" evidence="1">
    <location>
        <position position="40"/>
    </location>
</feature>
<organism evidence="1">
    <name type="scientific">marine sediment metagenome</name>
    <dbReference type="NCBI Taxonomy" id="412755"/>
    <lineage>
        <taxon>unclassified sequences</taxon>
        <taxon>metagenomes</taxon>
        <taxon>ecological metagenomes</taxon>
    </lineage>
</organism>
<protein>
    <submittedName>
        <fullName evidence="1">Uncharacterized protein</fullName>
    </submittedName>
</protein>
<dbReference type="EMBL" id="LAZR01056924">
    <property type="protein sequence ID" value="KKK73137.1"/>
    <property type="molecule type" value="Genomic_DNA"/>
</dbReference>